<name>A0ABU9LWA5_9BACT</name>
<comment type="caution">
    <text evidence="1">The sequence shown here is derived from an EMBL/GenBank/DDBJ whole genome shotgun (WGS) entry which is preliminary data.</text>
</comment>
<evidence type="ECO:0000313" key="2">
    <source>
        <dbReference type="Proteomes" id="UP001479606"/>
    </source>
</evidence>
<gene>
    <name evidence="1" type="ORF">AAFH49_10540</name>
</gene>
<keyword evidence="2" id="KW-1185">Reference proteome</keyword>
<sequence length="79" mass="8582">MAQPEGRDLATEVNHLKAWLLTMPAINASTISVAAGLLRGDLGNVLRGNRSPQAHKLDAIYKVLVPYGYKNISPDNKNI</sequence>
<dbReference type="EMBL" id="JBCEVZ010000021">
    <property type="protein sequence ID" value="MEL5994646.1"/>
    <property type="molecule type" value="Genomic_DNA"/>
</dbReference>
<evidence type="ECO:0000313" key="1">
    <source>
        <dbReference type="EMBL" id="MEL5994646.1"/>
    </source>
</evidence>
<accession>A0ABU9LWA5</accession>
<evidence type="ECO:0008006" key="3">
    <source>
        <dbReference type="Google" id="ProtNLM"/>
    </source>
</evidence>
<reference evidence="1 2" key="1">
    <citation type="journal article" date="2018" name="Arch. Microbiol.">
        <title>Hymenobacter segetis sp. nov., isolated from soil.</title>
        <authorList>
            <person name="Ten L.N."/>
            <person name="Lim S.J."/>
            <person name="Kim B.O."/>
            <person name="Kang I.K."/>
            <person name="Jung H.Y."/>
        </authorList>
    </citation>
    <scope>NUCLEOTIDE SEQUENCE [LARGE SCALE GENOMIC DNA]</scope>
    <source>
        <strain evidence="1 2">S7-3-11</strain>
    </source>
</reference>
<organism evidence="1 2">
    <name type="scientific">Hymenobacter segetis</name>
    <dbReference type="NCBI Taxonomy" id="2025509"/>
    <lineage>
        <taxon>Bacteria</taxon>
        <taxon>Pseudomonadati</taxon>
        <taxon>Bacteroidota</taxon>
        <taxon>Cytophagia</taxon>
        <taxon>Cytophagales</taxon>
        <taxon>Hymenobacteraceae</taxon>
        <taxon>Hymenobacter</taxon>
    </lineage>
</organism>
<proteinExistence type="predicted"/>
<protein>
    <recommendedName>
        <fullName evidence="3">Transcriptional regulator</fullName>
    </recommendedName>
</protein>
<dbReference type="Proteomes" id="UP001479606">
    <property type="component" value="Unassembled WGS sequence"/>
</dbReference>